<gene>
    <name evidence="1" type="ORF">Q644_18485</name>
</gene>
<sequence>MSFITVRDAFRKETASEQQLLLSSQPMLLFLQRFDLQSNTSAIQLRNNYLGGNL</sequence>
<proteinExistence type="predicted"/>
<organism evidence="1 2">
    <name type="scientific">Brucella intermedia 229E</name>
    <dbReference type="NCBI Taxonomy" id="1337887"/>
    <lineage>
        <taxon>Bacteria</taxon>
        <taxon>Pseudomonadati</taxon>
        <taxon>Pseudomonadota</taxon>
        <taxon>Alphaproteobacteria</taxon>
        <taxon>Hyphomicrobiales</taxon>
        <taxon>Brucellaceae</taxon>
        <taxon>Brucella/Ochrobactrum group</taxon>
        <taxon>Brucella</taxon>
    </lineage>
</organism>
<dbReference type="Proteomes" id="UP000016842">
    <property type="component" value="Unassembled WGS sequence"/>
</dbReference>
<protein>
    <submittedName>
        <fullName evidence="1">Uncharacterized protein</fullName>
    </submittedName>
</protein>
<dbReference type="EMBL" id="ASXJ01000111">
    <property type="protein sequence ID" value="ERM02076.1"/>
    <property type="molecule type" value="Genomic_DNA"/>
</dbReference>
<name>U4VH06_9HYPH</name>
<accession>U4VH06</accession>
<dbReference type="AlphaFoldDB" id="U4VH06"/>
<evidence type="ECO:0000313" key="1">
    <source>
        <dbReference type="EMBL" id="ERM02076.1"/>
    </source>
</evidence>
<evidence type="ECO:0000313" key="2">
    <source>
        <dbReference type="Proteomes" id="UP000016842"/>
    </source>
</evidence>
<comment type="caution">
    <text evidence="1">The sequence shown here is derived from an EMBL/GenBank/DDBJ whole genome shotgun (WGS) entry which is preliminary data.</text>
</comment>
<reference evidence="1 2" key="1">
    <citation type="journal article" date="2014" name="FEMS Microbiol. Lett.">
        <title>Genome sequencing analysis reveals virulence-related gene content of Ochrobactrum intermedium strain 229E, a urease-positive strain isolated from the human gastric niche.</title>
        <authorList>
            <person name="Kulkarni G.J."/>
            <person name="Shetty S."/>
            <person name="Dharne M.S."/>
            <person name="Shouche Y.S."/>
        </authorList>
    </citation>
    <scope>NUCLEOTIDE SEQUENCE [LARGE SCALE GENOMIC DNA]</scope>
    <source>
        <strain evidence="1 2">229E</strain>
    </source>
</reference>